<dbReference type="EMBL" id="DP000011">
    <property type="protein sequence ID" value="ABA98789.1"/>
    <property type="molecule type" value="Genomic_DNA"/>
</dbReference>
<reference evidence="2" key="2">
    <citation type="submission" date="2005-04" db="EMBL/GenBank/DDBJ databases">
        <authorList>
            <person name="Buell C.R."/>
            <person name="Wing R.A."/>
            <person name="McCombie W.A."/>
            <person name="Ouyang S."/>
        </authorList>
    </citation>
    <scope>NUCLEOTIDE SEQUENCE</scope>
</reference>
<gene>
    <name evidence="2" type="ordered locus">LOC_Os12g34620</name>
</gene>
<reference evidence="2" key="1">
    <citation type="journal article" date="2005" name="BMC Biol.">
        <title>The sequence of rice chromosomes 11 and 12, rich in disease resistance genes and recent gene duplications.</title>
        <authorList>
            <consortium name="The rice chromosomes 11 and 12 sequencing consortia"/>
        </authorList>
    </citation>
    <scope>NUCLEOTIDE SEQUENCE [LARGE SCALE GENOMIC DNA]</scope>
</reference>
<reference evidence="2" key="3">
    <citation type="submission" date="2006-01" db="EMBL/GenBank/DDBJ databases">
        <authorList>
            <person name="Buell R."/>
        </authorList>
    </citation>
    <scope>NUCLEOTIDE SEQUENCE</scope>
</reference>
<feature type="region of interest" description="Disordered" evidence="1">
    <location>
        <begin position="1"/>
        <end position="65"/>
    </location>
</feature>
<evidence type="ECO:0000313" key="2">
    <source>
        <dbReference type="EMBL" id="ABA98789.1"/>
    </source>
</evidence>
<protein>
    <submittedName>
        <fullName evidence="2">Uncharacterized protein</fullName>
    </submittedName>
</protein>
<name>Q2QPF8_ORYSJ</name>
<feature type="compositionally biased region" description="Basic and acidic residues" evidence="1">
    <location>
        <begin position="34"/>
        <end position="50"/>
    </location>
</feature>
<feature type="compositionally biased region" description="Polar residues" evidence="1">
    <location>
        <begin position="1"/>
        <end position="15"/>
    </location>
</feature>
<evidence type="ECO:0000256" key="1">
    <source>
        <dbReference type="SAM" id="MobiDB-lite"/>
    </source>
</evidence>
<accession>Q2QPF8</accession>
<organism evidence="2">
    <name type="scientific">Oryza sativa subsp. japonica</name>
    <name type="common">Rice</name>
    <dbReference type="NCBI Taxonomy" id="39947"/>
    <lineage>
        <taxon>Eukaryota</taxon>
        <taxon>Viridiplantae</taxon>
        <taxon>Streptophyta</taxon>
        <taxon>Embryophyta</taxon>
        <taxon>Tracheophyta</taxon>
        <taxon>Spermatophyta</taxon>
        <taxon>Magnoliopsida</taxon>
        <taxon>Liliopsida</taxon>
        <taxon>Poales</taxon>
        <taxon>Poaceae</taxon>
        <taxon>BOP clade</taxon>
        <taxon>Oryzoideae</taxon>
        <taxon>Oryzeae</taxon>
        <taxon>Oryzinae</taxon>
        <taxon>Oryza</taxon>
        <taxon>Oryza sativa</taxon>
    </lineage>
</organism>
<feature type="region of interest" description="Disordered" evidence="1">
    <location>
        <begin position="77"/>
        <end position="128"/>
    </location>
</feature>
<sequence length="180" mass="20445">MTQATARLGDQNDNVEQGLLDEAIKEKRPRRKQRPSENRNKVFTRRKGEQSDNAFKKGTAPTGVDVISYSQRPSRAFTQALAPCQPRNQSRHKATQHLRSVQGERRGLSLPSLPPQAAPTPPQLKPRRMRHKSFVHHTLHCYKDFQSADRVNSLPIFTKQNLPTKPASHSLTWGTPRLQS</sequence>
<feature type="compositionally biased region" description="Pro residues" evidence="1">
    <location>
        <begin position="112"/>
        <end position="124"/>
    </location>
</feature>
<proteinExistence type="predicted"/>
<dbReference type="AlphaFoldDB" id="Q2QPF8"/>